<accession>A0A6A4I9W0</accession>
<organism evidence="1 2">
    <name type="scientific">Gymnopus androsaceus JB14</name>
    <dbReference type="NCBI Taxonomy" id="1447944"/>
    <lineage>
        <taxon>Eukaryota</taxon>
        <taxon>Fungi</taxon>
        <taxon>Dikarya</taxon>
        <taxon>Basidiomycota</taxon>
        <taxon>Agaricomycotina</taxon>
        <taxon>Agaricomycetes</taxon>
        <taxon>Agaricomycetidae</taxon>
        <taxon>Agaricales</taxon>
        <taxon>Marasmiineae</taxon>
        <taxon>Omphalotaceae</taxon>
        <taxon>Gymnopus</taxon>
    </lineage>
</organism>
<protein>
    <submittedName>
        <fullName evidence="1">Uncharacterized protein</fullName>
    </submittedName>
</protein>
<gene>
    <name evidence="1" type="ORF">BT96DRAFT_987464</name>
</gene>
<keyword evidence="2" id="KW-1185">Reference proteome</keyword>
<name>A0A6A4I9W0_9AGAR</name>
<dbReference type="AlphaFoldDB" id="A0A6A4I9W0"/>
<dbReference type="EMBL" id="ML769401">
    <property type="protein sequence ID" value="KAE9406633.1"/>
    <property type="molecule type" value="Genomic_DNA"/>
</dbReference>
<evidence type="ECO:0000313" key="2">
    <source>
        <dbReference type="Proteomes" id="UP000799118"/>
    </source>
</evidence>
<evidence type="ECO:0000313" key="1">
    <source>
        <dbReference type="EMBL" id="KAE9406633.1"/>
    </source>
</evidence>
<sequence>MILALGLSEGVEDRRDYEESFGCYWMMIDPMRFKRKALKQQASLQPRISGIAMALVSELCVLRNQHLFPTFKPTSSLPTIRIVNIASASSQHPVVVQRCSLPVNVSIHPPFNLRRPTTTSFSIIHIDFHCLSRSYPPICRLISKSIGLTRRDPS</sequence>
<proteinExistence type="predicted"/>
<dbReference type="Proteomes" id="UP000799118">
    <property type="component" value="Unassembled WGS sequence"/>
</dbReference>
<reference evidence="1" key="1">
    <citation type="journal article" date="2019" name="Environ. Microbiol.">
        <title>Fungal ecological strategies reflected in gene transcription - a case study of two litter decomposers.</title>
        <authorList>
            <person name="Barbi F."/>
            <person name="Kohler A."/>
            <person name="Barry K."/>
            <person name="Baskaran P."/>
            <person name="Daum C."/>
            <person name="Fauchery L."/>
            <person name="Ihrmark K."/>
            <person name="Kuo A."/>
            <person name="LaButti K."/>
            <person name="Lipzen A."/>
            <person name="Morin E."/>
            <person name="Grigoriev I.V."/>
            <person name="Henrissat B."/>
            <person name="Lindahl B."/>
            <person name="Martin F."/>
        </authorList>
    </citation>
    <scope>NUCLEOTIDE SEQUENCE</scope>
    <source>
        <strain evidence="1">JB14</strain>
    </source>
</reference>